<evidence type="ECO:0008006" key="2">
    <source>
        <dbReference type="Google" id="ProtNLM"/>
    </source>
</evidence>
<gene>
    <name evidence="1" type="ORF">METZ01_LOCUS372923</name>
</gene>
<organism evidence="1">
    <name type="scientific">marine metagenome</name>
    <dbReference type="NCBI Taxonomy" id="408172"/>
    <lineage>
        <taxon>unclassified sequences</taxon>
        <taxon>metagenomes</taxon>
        <taxon>ecological metagenomes</taxon>
    </lineage>
</organism>
<dbReference type="Gene3D" id="1.10.3210.10">
    <property type="entry name" value="Hypothetical protein af1432"/>
    <property type="match status" value="1"/>
</dbReference>
<dbReference type="SUPFAM" id="SSF109604">
    <property type="entry name" value="HD-domain/PDEase-like"/>
    <property type="match status" value="1"/>
</dbReference>
<evidence type="ECO:0000313" key="1">
    <source>
        <dbReference type="EMBL" id="SVD20069.1"/>
    </source>
</evidence>
<accession>A0A382TD58</accession>
<name>A0A382TD58_9ZZZZ</name>
<protein>
    <recommendedName>
        <fullName evidence="2">HD domain-containing protein</fullName>
    </recommendedName>
</protein>
<reference evidence="1" key="1">
    <citation type="submission" date="2018-05" db="EMBL/GenBank/DDBJ databases">
        <authorList>
            <person name="Lanie J.A."/>
            <person name="Ng W.-L."/>
            <person name="Kazmierczak K.M."/>
            <person name="Andrzejewski T.M."/>
            <person name="Davidsen T.M."/>
            <person name="Wayne K.J."/>
            <person name="Tettelin H."/>
            <person name="Glass J.I."/>
            <person name="Rusch D."/>
            <person name="Podicherti R."/>
            <person name="Tsui H.-C.T."/>
            <person name="Winkler M.E."/>
        </authorList>
    </citation>
    <scope>NUCLEOTIDE SEQUENCE</scope>
</reference>
<dbReference type="EMBL" id="UINC01135739">
    <property type="protein sequence ID" value="SVD20069.1"/>
    <property type="molecule type" value="Genomic_DNA"/>
</dbReference>
<feature type="non-terminal residue" evidence="1">
    <location>
        <position position="48"/>
    </location>
</feature>
<proteinExistence type="predicted"/>
<sequence length="48" mass="5330">MLTLDSFAEDLGTYLEPSQVDQVVKAYNFASDAHAGQKRKSGEPYITH</sequence>
<dbReference type="AlphaFoldDB" id="A0A382TD58"/>